<dbReference type="PANTHER" id="PTHR35273">
    <property type="entry name" value="ALPHA-1,4 POLYGALACTOSAMINIDASE, PUTATIVE (AFU_ORTHOLOGUE AFUA_3G07890)-RELATED"/>
    <property type="match status" value="1"/>
</dbReference>
<evidence type="ECO:0000313" key="4">
    <source>
        <dbReference type="Proteomes" id="UP001519654"/>
    </source>
</evidence>
<name>A0ABS5YNH9_9ACTN</name>
<dbReference type="InterPro" id="IPR017853">
    <property type="entry name" value="GH"/>
</dbReference>
<dbReference type="SUPFAM" id="SSF51445">
    <property type="entry name" value="(Trans)glycosidases"/>
    <property type="match status" value="1"/>
</dbReference>
<feature type="region of interest" description="Disordered" evidence="1">
    <location>
        <begin position="1"/>
        <end position="24"/>
    </location>
</feature>
<organism evidence="3 4">
    <name type="scientific">Paractinoplanes bogorensis</name>
    <dbReference type="NCBI Taxonomy" id="1610840"/>
    <lineage>
        <taxon>Bacteria</taxon>
        <taxon>Bacillati</taxon>
        <taxon>Actinomycetota</taxon>
        <taxon>Actinomycetes</taxon>
        <taxon>Micromonosporales</taxon>
        <taxon>Micromonosporaceae</taxon>
        <taxon>Paractinoplanes</taxon>
    </lineage>
</organism>
<feature type="domain" description="Glycoside-hydrolase family GH114 TIM-barrel" evidence="2">
    <location>
        <begin position="35"/>
        <end position="249"/>
    </location>
</feature>
<keyword evidence="4" id="KW-1185">Reference proteome</keyword>
<dbReference type="PANTHER" id="PTHR35273:SF2">
    <property type="entry name" value="ALPHA-GALACTOSIDASE"/>
    <property type="match status" value="1"/>
</dbReference>
<dbReference type="Gene3D" id="3.20.20.70">
    <property type="entry name" value="Aldolase class I"/>
    <property type="match status" value="1"/>
</dbReference>
<evidence type="ECO:0000256" key="1">
    <source>
        <dbReference type="SAM" id="MobiDB-lite"/>
    </source>
</evidence>
<dbReference type="InterPro" id="IPR004352">
    <property type="entry name" value="GH114_TIM-barrel"/>
</dbReference>
<gene>
    <name evidence="3" type="ORF">KOI35_15815</name>
</gene>
<sequence>MLLSACTGSGPDEPAVTSSPVAEAGWVPPPADAVFDYQLGGAYPPAGDVGIVVRDRTAAPDPERYSVCYVNAFQTQPGENDWWAREHDDLLLKDAKGGYVEDPDWPGERLLDTRTAGELADVVGAWFAGCKAKGFRAVEPDNLDSWTRSGGLLTRADALAYGKILIDRAHAAGLAIAQKNTPELSGEAGFDFAIAEECAVYDECGDYRDAYGRQVYEIEYTDNGADAYGKACKSYGGEISIILRDRDVVPAGKPGYRYEHC</sequence>
<comment type="caution">
    <text evidence="3">The sequence shown here is derived from an EMBL/GenBank/DDBJ whole genome shotgun (WGS) entry which is preliminary data.</text>
</comment>
<dbReference type="Proteomes" id="UP001519654">
    <property type="component" value="Unassembled WGS sequence"/>
</dbReference>
<dbReference type="InterPro" id="IPR013785">
    <property type="entry name" value="Aldolase_TIM"/>
</dbReference>
<dbReference type="EMBL" id="JAHKKG010000005">
    <property type="protein sequence ID" value="MBU2664970.1"/>
    <property type="molecule type" value="Genomic_DNA"/>
</dbReference>
<proteinExistence type="predicted"/>
<accession>A0ABS5YNH9</accession>
<evidence type="ECO:0000313" key="3">
    <source>
        <dbReference type="EMBL" id="MBU2664970.1"/>
    </source>
</evidence>
<reference evidence="3 4" key="1">
    <citation type="submission" date="2021-06" db="EMBL/GenBank/DDBJ databases">
        <title>Actinoplanes lichenicola sp. nov., and Actinoplanes ovalisporus sp. nov., isolated from lichen in Thailand.</title>
        <authorList>
            <person name="Saeng-In P."/>
            <person name="Kanchanasin P."/>
            <person name="Yuki M."/>
            <person name="Kudo T."/>
            <person name="Ohkuma M."/>
            <person name="Phongsopitanun W."/>
            <person name="Tanasupawat S."/>
        </authorList>
    </citation>
    <scope>NUCLEOTIDE SEQUENCE [LARGE SCALE GENOMIC DNA]</scope>
    <source>
        <strain evidence="3 4">NBRC 110975</strain>
    </source>
</reference>
<dbReference type="Pfam" id="PF03537">
    <property type="entry name" value="Glyco_hydro_114"/>
    <property type="match status" value="1"/>
</dbReference>
<protein>
    <submittedName>
        <fullName evidence="3">Endo alpha-1,4 polygalactosaminidase</fullName>
    </submittedName>
</protein>
<evidence type="ECO:0000259" key="2">
    <source>
        <dbReference type="Pfam" id="PF03537"/>
    </source>
</evidence>